<name>A0ABT1M316_9MYCO</name>
<reference evidence="1 2" key="1">
    <citation type="submission" date="2022-06" db="EMBL/GenBank/DDBJ databases">
        <title>Mycolicibacterium sp. CAU 1645 isolated from seawater.</title>
        <authorList>
            <person name="Kim W."/>
        </authorList>
    </citation>
    <scope>NUCLEOTIDE SEQUENCE [LARGE SCALE GENOMIC DNA]</scope>
    <source>
        <strain evidence="1 2">CAU 1645</strain>
    </source>
</reference>
<dbReference type="Proteomes" id="UP001651690">
    <property type="component" value="Unassembled WGS sequence"/>
</dbReference>
<evidence type="ECO:0000313" key="1">
    <source>
        <dbReference type="EMBL" id="MCP9273550.1"/>
    </source>
</evidence>
<dbReference type="RefSeq" id="WP_255060870.1">
    <property type="nucleotide sequence ID" value="NZ_JANDBD010000006.1"/>
</dbReference>
<organism evidence="1 2">
    <name type="scientific">Mycolicibacterium arenosum</name>
    <dbReference type="NCBI Taxonomy" id="2952157"/>
    <lineage>
        <taxon>Bacteria</taxon>
        <taxon>Bacillati</taxon>
        <taxon>Actinomycetota</taxon>
        <taxon>Actinomycetes</taxon>
        <taxon>Mycobacteriales</taxon>
        <taxon>Mycobacteriaceae</taxon>
        <taxon>Mycolicibacterium</taxon>
    </lineage>
</organism>
<keyword evidence="2" id="KW-1185">Reference proteome</keyword>
<evidence type="ECO:0000313" key="2">
    <source>
        <dbReference type="Proteomes" id="UP001651690"/>
    </source>
</evidence>
<comment type="caution">
    <text evidence="1">The sequence shown here is derived from an EMBL/GenBank/DDBJ whole genome shotgun (WGS) entry which is preliminary data.</text>
</comment>
<proteinExistence type="predicted"/>
<gene>
    <name evidence="1" type="ORF">NM203_15280</name>
</gene>
<sequence length="75" mass="6926">MADSVVAWAGGGWTAGGVSTGVDGLCGVPGVVAGVVSTGSGSCSAGADISGIGGAVTSVCWPSSLVEVSDAPELE</sequence>
<accession>A0ABT1M316</accession>
<dbReference type="EMBL" id="JANDBD010000006">
    <property type="protein sequence ID" value="MCP9273550.1"/>
    <property type="molecule type" value="Genomic_DNA"/>
</dbReference>
<protein>
    <submittedName>
        <fullName evidence="1">Uncharacterized protein</fullName>
    </submittedName>
</protein>